<name>A0ABU2SY87_9ACTN</name>
<accession>A0ABU2SY87</accession>
<dbReference type="Proteomes" id="UP001180531">
    <property type="component" value="Unassembled WGS sequence"/>
</dbReference>
<dbReference type="EMBL" id="JAVRFI010000025">
    <property type="protein sequence ID" value="MDT0452990.1"/>
    <property type="molecule type" value="Genomic_DNA"/>
</dbReference>
<keyword evidence="2" id="KW-1185">Reference proteome</keyword>
<dbReference type="RefSeq" id="WP_311614456.1">
    <property type="nucleotide sequence ID" value="NZ_JAVRFI010000025.1"/>
</dbReference>
<gene>
    <name evidence="1" type="ORF">RM609_28430</name>
</gene>
<reference evidence="1" key="1">
    <citation type="submission" date="2024-05" db="EMBL/GenBank/DDBJ databases">
        <title>30 novel species of actinomycetes from the DSMZ collection.</title>
        <authorList>
            <person name="Nouioui I."/>
        </authorList>
    </citation>
    <scope>NUCLEOTIDE SEQUENCE</scope>
    <source>
        <strain evidence="1">DSM 40473</strain>
    </source>
</reference>
<proteinExistence type="predicted"/>
<comment type="caution">
    <text evidence="1">The sequence shown here is derived from an EMBL/GenBank/DDBJ whole genome shotgun (WGS) entry which is preliminary data.</text>
</comment>
<organism evidence="1 2">
    <name type="scientific">Streptomyces hesseae</name>
    <dbReference type="NCBI Taxonomy" id="3075519"/>
    <lineage>
        <taxon>Bacteria</taxon>
        <taxon>Bacillati</taxon>
        <taxon>Actinomycetota</taxon>
        <taxon>Actinomycetes</taxon>
        <taxon>Kitasatosporales</taxon>
        <taxon>Streptomycetaceae</taxon>
        <taxon>Streptomyces</taxon>
    </lineage>
</organism>
<evidence type="ECO:0000313" key="1">
    <source>
        <dbReference type="EMBL" id="MDT0452990.1"/>
    </source>
</evidence>
<protein>
    <submittedName>
        <fullName evidence="1">Uncharacterized protein</fullName>
    </submittedName>
</protein>
<sequence length="167" mass="18510">MSHAVDAVDAAAIALNDRSWTPSDHELTLARDFFTRRDAIPQRVLPGMPLSPSPQGWVTQHVLWLEDVAHLAGELLDAWRGWLPDSHMLGLLGAYGGLARTAAPLAARLGRDWATEWQAPPSKQETSSWEDWHLPTEQRQQLDALTDRLVLIGAVMVMAVNRGETGY</sequence>
<evidence type="ECO:0000313" key="2">
    <source>
        <dbReference type="Proteomes" id="UP001180531"/>
    </source>
</evidence>